<keyword evidence="1" id="KW-0732">Signal</keyword>
<accession>A0AAW2HIN2</accession>
<dbReference type="EMBL" id="JARGDH010000004">
    <property type="protein sequence ID" value="KAL0269604.1"/>
    <property type="molecule type" value="Genomic_DNA"/>
</dbReference>
<evidence type="ECO:0000313" key="2">
    <source>
        <dbReference type="EMBL" id="KAL0269604.1"/>
    </source>
</evidence>
<dbReference type="AlphaFoldDB" id="A0AAW2HIN2"/>
<sequence length="129" mass="14396">MKSLSGLAIFIALIVAEVVSFPFLLEIEEGFIREIDTAHKCRQCTGEECLIPPEPCRYGSYFDRCGHVNCYQGPRNFCNPDPTGAFRCAKQLSCLCNECQGCLKDPEDGEYHCYTASSCSGMGHRRPDK</sequence>
<dbReference type="InterPro" id="IPR010850">
    <property type="entry name" value="Neuroparsin"/>
</dbReference>
<proteinExistence type="predicted"/>
<feature type="chain" id="PRO_5043968641" evidence="1">
    <location>
        <begin position="21"/>
        <end position="129"/>
    </location>
</feature>
<organism evidence="2">
    <name type="scientific">Menopon gallinae</name>
    <name type="common">poultry shaft louse</name>
    <dbReference type="NCBI Taxonomy" id="328185"/>
    <lineage>
        <taxon>Eukaryota</taxon>
        <taxon>Metazoa</taxon>
        <taxon>Ecdysozoa</taxon>
        <taxon>Arthropoda</taxon>
        <taxon>Hexapoda</taxon>
        <taxon>Insecta</taxon>
        <taxon>Pterygota</taxon>
        <taxon>Neoptera</taxon>
        <taxon>Paraneoptera</taxon>
        <taxon>Psocodea</taxon>
        <taxon>Troctomorpha</taxon>
        <taxon>Phthiraptera</taxon>
        <taxon>Amblycera</taxon>
        <taxon>Menoponidae</taxon>
        <taxon>Menopon</taxon>
    </lineage>
</organism>
<dbReference type="Pfam" id="PF07327">
    <property type="entry name" value="Neuroparsin"/>
    <property type="match status" value="1"/>
</dbReference>
<evidence type="ECO:0000256" key="1">
    <source>
        <dbReference type="SAM" id="SignalP"/>
    </source>
</evidence>
<name>A0AAW2HIN2_9NEOP</name>
<comment type="caution">
    <text evidence="2">The sequence shown here is derived from an EMBL/GenBank/DDBJ whole genome shotgun (WGS) entry which is preliminary data.</text>
</comment>
<feature type="signal peptide" evidence="1">
    <location>
        <begin position="1"/>
        <end position="20"/>
    </location>
</feature>
<reference evidence="2" key="1">
    <citation type="journal article" date="2024" name="Gigascience">
        <title>Chromosome-level genome of the poultry shaft louse Menopon gallinae provides insight into the host-switching and adaptive evolution of parasitic lice.</title>
        <authorList>
            <person name="Xu Y."/>
            <person name="Ma L."/>
            <person name="Liu S."/>
            <person name="Liang Y."/>
            <person name="Liu Q."/>
            <person name="He Z."/>
            <person name="Tian L."/>
            <person name="Duan Y."/>
            <person name="Cai W."/>
            <person name="Li H."/>
            <person name="Song F."/>
        </authorList>
    </citation>
    <scope>NUCLEOTIDE SEQUENCE</scope>
    <source>
        <strain evidence="2">Cailab_2023a</strain>
    </source>
</reference>
<gene>
    <name evidence="2" type="ORF">PYX00_007278</name>
</gene>
<protein>
    <submittedName>
        <fullName evidence="2">Uncharacterized protein</fullName>
    </submittedName>
</protein>